<dbReference type="PROSITE" id="PS00028">
    <property type="entry name" value="ZINC_FINGER_C2H2_1"/>
    <property type="match status" value="1"/>
</dbReference>
<evidence type="ECO:0000313" key="24">
    <source>
        <dbReference type="Proteomes" id="UP000829720"/>
    </source>
</evidence>
<keyword evidence="8" id="KW-0863">Zinc-finger</keyword>
<feature type="compositionally biased region" description="Low complexity" evidence="18">
    <location>
        <begin position="341"/>
        <end position="354"/>
    </location>
</feature>
<proteinExistence type="inferred from homology"/>
<comment type="caution">
    <text evidence="23">The sequence shown here is derived from an EMBL/GenBank/DDBJ whole genome shotgun (WGS) entry which is preliminary data.</text>
</comment>
<dbReference type="GO" id="GO:0006357">
    <property type="term" value="P:regulation of transcription by RNA polymerase II"/>
    <property type="evidence" value="ECO:0007669"/>
    <property type="project" value="TreeGrafter"/>
</dbReference>
<dbReference type="Pfam" id="PF04056">
    <property type="entry name" value="Ssl1"/>
    <property type="match status" value="1"/>
</dbReference>
<feature type="domain" description="VWFA" evidence="20">
    <location>
        <begin position="558"/>
        <end position="700"/>
    </location>
</feature>
<dbReference type="GO" id="GO:0016607">
    <property type="term" value="C:nuclear speck"/>
    <property type="evidence" value="ECO:0007669"/>
    <property type="project" value="UniProtKB-ARBA"/>
</dbReference>
<feature type="transmembrane region" description="Helical" evidence="19">
    <location>
        <begin position="135"/>
        <end position="154"/>
    </location>
</feature>
<evidence type="ECO:0000256" key="5">
    <source>
        <dbReference type="ARBA" id="ARBA00022692"/>
    </source>
</evidence>
<keyword evidence="14" id="KW-0234">DNA repair</keyword>
<sequence>MTSGHKGSPPPYHSSSSRHRSHHRTDEFLHFYRWTSPPGVMKIMSIIIIILCVAVFACVASTLAWDTNLSMSGFGGIGGGIGGIGGSYGGSYGGGYGSYGGSYGGSSIGGYGSSYGSGYGGIGGSYTDPRAGKGFLIAMAAITFIAVLIIFILVVSRQNVSRSRRFYLATIIIGAILAILMLIATIVYLVAVNPTAQSSGSVYYNQVVALCAQYQNQGPQTSGIFINQYLYHYCVVEPQEAIAIVFGFLVVVGLIILVVFASKTRQKIRRYGKGNILWEDVKVVNDAMSHDIGEWVNNVSEMPEVLVSDYPDHIGGSRNLPDDTSSDYAKPPYTPVGPEQDLPLYSSPSDYPSSVGKPPQSYRPNNDGYATADSGDELDDYDFDSEFPPIVTEQDRIDYKRDFERDLQEYKGLQSELEDINKSLSKLDNELYHLPDGSPQYMATLDEYNRLKNLKKSANYQMKKRRCKYLKAKLAHIKKKITVVHTTQLQNTRRRGRRMDEEPERAKRWEGGYERTWEVLKEDESGSLKATVEDILFQTKRKRVFESHGQVRLGMMRHMFVVIDSSRTMEDQDLKPSRLASTLKLMEYFVEEYFDQNPISQVGIIITRNKRAEKLTDLAGNPRKHVEALRKAVDTPCVGEPSLYNSLSLAMQTLKHMPGHTSREILIIFSSLTTCDPANIYELVKTLKERKIRVSVIGLSAEVRVCTVLTRETGGFPQHTIASVSDQDSKPSFSMSHLDSSSGPGLTLGGYFCPQCRAKYTELPVECKVCGLTLVSAPHLARSFHHLFPLDTFQETNLEDYKGERFCQACQGELKDKSVFTCPVCRTVFCVECDLFIHETLHCCPSCIHNKSTP</sequence>
<dbReference type="GO" id="GO:0008270">
    <property type="term" value="F:zinc ion binding"/>
    <property type="evidence" value="ECO:0007669"/>
    <property type="project" value="UniProtKB-KW"/>
</dbReference>
<organism evidence="23 24">
    <name type="scientific">Albula goreensis</name>
    <dbReference type="NCBI Taxonomy" id="1534307"/>
    <lineage>
        <taxon>Eukaryota</taxon>
        <taxon>Metazoa</taxon>
        <taxon>Chordata</taxon>
        <taxon>Craniata</taxon>
        <taxon>Vertebrata</taxon>
        <taxon>Euteleostomi</taxon>
        <taxon>Actinopterygii</taxon>
        <taxon>Neopterygii</taxon>
        <taxon>Teleostei</taxon>
        <taxon>Albuliformes</taxon>
        <taxon>Albulidae</taxon>
        <taxon>Albula</taxon>
    </lineage>
</organism>
<dbReference type="InterPro" id="IPR004595">
    <property type="entry name" value="TFIIH_C1-like_dom"/>
</dbReference>
<gene>
    <name evidence="23" type="ORF">AGOR_G00049970</name>
</gene>
<evidence type="ECO:0000256" key="14">
    <source>
        <dbReference type="ARBA" id="ARBA00023204"/>
    </source>
</evidence>
<dbReference type="GO" id="GO:0006289">
    <property type="term" value="P:nucleotide-excision repair"/>
    <property type="evidence" value="ECO:0007669"/>
    <property type="project" value="InterPro"/>
</dbReference>
<evidence type="ECO:0000256" key="11">
    <source>
        <dbReference type="ARBA" id="ARBA00023015"/>
    </source>
</evidence>
<feature type="domain" description="MARVEL" evidence="21">
    <location>
        <begin position="36"/>
        <end position="266"/>
    </location>
</feature>
<keyword evidence="12 16" id="KW-0472">Membrane</keyword>
<feature type="compositionally biased region" description="Acidic residues" evidence="18">
    <location>
        <begin position="374"/>
        <end position="385"/>
    </location>
</feature>
<evidence type="ECO:0000256" key="6">
    <source>
        <dbReference type="ARBA" id="ARBA00022723"/>
    </source>
</evidence>
<dbReference type="Pfam" id="PF01284">
    <property type="entry name" value="MARVEL"/>
    <property type="match status" value="1"/>
</dbReference>
<dbReference type="Proteomes" id="UP000829720">
    <property type="component" value="Unassembled WGS sequence"/>
</dbReference>
<reference evidence="23" key="1">
    <citation type="submission" date="2021-01" db="EMBL/GenBank/DDBJ databases">
        <authorList>
            <person name="Zahm M."/>
            <person name="Roques C."/>
            <person name="Cabau C."/>
            <person name="Klopp C."/>
            <person name="Donnadieu C."/>
            <person name="Jouanno E."/>
            <person name="Lampietro C."/>
            <person name="Louis A."/>
            <person name="Herpin A."/>
            <person name="Echchiki A."/>
            <person name="Berthelot C."/>
            <person name="Parey E."/>
            <person name="Roest-Crollius H."/>
            <person name="Braasch I."/>
            <person name="Postlethwait J."/>
            <person name="Bobe J."/>
            <person name="Montfort J."/>
            <person name="Bouchez O."/>
            <person name="Begum T."/>
            <person name="Mejri S."/>
            <person name="Adams A."/>
            <person name="Chen W.-J."/>
            <person name="Guiguen Y."/>
        </authorList>
    </citation>
    <scope>NUCLEOTIDE SEQUENCE</scope>
    <source>
        <tissue evidence="23">Blood</tissue>
    </source>
</reference>
<keyword evidence="13" id="KW-0804">Transcription</keyword>
<comment type="similarity">
    <text evidence="3">Belongs to the GTF2H2 family.</text>
</comment>
<keyword evidence="5 16" id="KW-0812">Transmembrane</keyword>
<dbReference type="EMBL" id="JAERUA010000004">
    <property type="protein sequence ID" value="KAI1900441.1"/>
    <property type="molecule type" value="Genomic_DNA"/>
</dbReference>
<dbReference type="GO" id="GO:0016020">
    <property type="term" value="C:membrane"/>
    <property type="evidence" value="ECO:0007669"/>
    <property type="project" value="UniProtKB-SubCell"/>
</dbReference>
<keyword evidence="24" id="KW-1185">Reference proteome</keyword>
<feature type="region of interest" description="Disordered" evidence="18">
    <location>
        <begin position="1"/>
        <end position="20"/>
    </location>
</feature>
<evidence type="ECO:0000256" key="2">
    <source>
        <dbReference type="ARBA" id="ARBA00004141"/>
    </source>
</evidence>
<dbReference type="InterPro" id="IPR007198">
    <property type="entry name" value="Ssl1-like"/>
</dbReference>
<dbReference type="Gene3D" id="3.30.40.10">
    <property type="entry name" value="Zinc/RING finger domain, C3HC4 (zinc finger)"/>
    <property type="match status" value="1"/>
</dbReference>
<keyword evidence="11" id="KW-0805">Transcription regulation</keyword>
<dbReference type="InterPro" id="IPR036465">
    <property type="entry name" value="vWFA_dom_sf"/>
</dbReference>
<dbReference type="InterPro" id="IPR008253">
    <property type="entry name" value="Marvel"/>
</dbReference>
<keyword evidence="10 19" id="KW-1133">Transmembrane helix</keyword>
<dbReference type="NCBIfam" id="TIGR00622">
    <property type="entry name" value="ssl1"/>
    <property type="match status" value="1"/>
</dbReference>
<dbReference type="PROSITE" id="PS50234">
    <property type="entry name" value="VWFA"/>
    <property type="match status" value="1"/>
</dbReference>
<dbReference type="AlphaFoldDB" id="A0A8T3DU37"/>
<evidence type="ECO:0000256" key="12">
    <source>
        <dbReference type="ARBA" id="ARBA00023136"/>
    </source>
</evidence>
<evidence type="ECO:0000256" key="17">
    <source>
        <dbReference type="PROSITE-ProRule" id="PRU01324"/>
    </source>
</evidence>
<evidence type="ECO:0000256" key="16">
    <source>
        <dbReference type="PROSITE-ProRule" id="PRU00581"/>
    </source>
</evidence>
<protein>
    <recommendedName>
        <fullName evidence="25">VWFA domain-containing protein</fullName>
    </recommendedName>
</protein>
<dbReference type="GO" id="GO:0000439">
    <property type="term" value="C:transcription factor TFIIH core complex"/>
    <property type="evidence" value="ECO:0007669"/>
    <property type="project" value="InterPro"/>
</dbReference>
<dbReference type="InterPro" id="IPR002035">
    <property type="entry name" value="VWF_A"/>
</dbReference>
<evidence type="ECO:0000259" key="20">
    <source>
        <dbReference type="PROSITE" id="PS50234"/>
    </source>
</evidence>
<feature type="region of interest" description="Disordered" evidence="18">
    <location>
        <begin position="313"/>
        <end position="387"/>
    </location>
</feature>
<feature type="transmembrane region" description="Helical" evidence="19">
    <location>
        <begin position="166"/>
        <end position="191"/>
    </location>
</feature>
<dbReference type="PANTHER" id="PTHR12695">
    <property type="entry name" value="GENERAL TRANSCRIPTION FACTOR IIH SUBUNIT 2"/>
    <property type="match status" value="1"/>
</dbReference>
<dbReference type="Gene3D" id="6.10.140.340">
    <property type="match status" value="1"/>
</dbReference>
<evidence type="ECO:0000259" key="21">
    <source>
        <dbReference type="PROSITE" id="PS51225"/>
    </source>
</evidence>
<feature type="transmembrane region" description="Helical" evidence="19">
    <location>
        <begin position="241"/>
        <end position="261"/>
    </location>
</feature>
<dbReference type="Pfam" id="PF07303">
    <property type="entry name" value="Occludin_ELL"/>
    <property type="match status" value="1"/>
</dbReference>
<evidence type="ECO:0000256" key="15">
    <source>
        <dbReference type="ARBA" id="ARBA00023242"/>
    </source>
</evidence>
<dbReference type="FunFam" id="3.40.50.410:FF:000015">
    <property type="entry name" value="General transcription factor IIH subunit 2"/>
    <property type="match status" value="1"/>
</dbReference>
<evidence type="ECO:0000256" key="3">
    <source>
        <dbReference type="ARBA" id="ARBA00006092"/>
    </source>
</evidence>
<feature type="domain" description="OCEL" evidence="22">
    <location>
        <begin position="381"/>
        <end position="489"/>
    </location>
</feature>
<dbReference type="CDD" id="cd01453">
    <property type="entry name" value="vWA_transcription_factor_IIH_type"/>
    <property type="match status" value="1"/>
</dbReference>
<dbReference type="InterPro" id="IPR013087">
    <property type="entry name" value="Znf_C2H2_type"/>
</dbReference>
<dbReference type="InterPro" id="IPR010844">
    <property type="entry name" value="Occludin_ELL"/>
</dbReference>
<keyword evidence="4" id="KW-0597">Phosphoprotein</keyword>
<dbReference type="PANTHER" id="PTHR12695:SF2">
    <property type="entry name" value="GENERAL TRANSCRIPTION FACTOR IIH SUBUNIT 2-RELATED"/>
    <property type="match status" value="1"/>
</dbReference>
<evidence type="ECO:0000256" key="18">
    <source>
        <dbReference type="SAM" id="MobiDB-lite"/>
    </source>
</evidence>
<dbReference type="InterPro" id="IPR012170">
    <property type="entry name" value="TFIIH_SSL1/p44"/>
</dbReference>
<evidence type="ECO:0000256" key="13">
    <source>
        <dbReference type="ARBA" id="ARBA00023163"/>
    </source>
</evidence>
<evidence type="ECO:0000256" key="10">
    <source>
        <dbReference type="ARBA" id="ARBA00022989"/>
    </source>
</evidence>
<feature type="transmembrane region" description="Helical" evidence="19">
    <location>
        <begin position="43"/>
        <end position="65"/>
    </location>
</feature>
<evidence type="ECO:0000256" key="7">
    <source>
        <dbReference type="ARBA" id="ARBA00022763"/>
    </source>
</evidence>
<dbReference type="InterPro" id="IPR046349">
    <property type="entry name" value="C1-like_sf"/>
</dbReference>
<evidence type="ECO:0000256" key="8">
    <source>
        <dbReference type="ARBA" id="ARBA00022771"/>
    </source>
</evidence>
<evidence type="ECO:0000259" key="22">
    <source>
        <dbReference type="PROSITE" id="PS51980"/>
    </source>
</evidence>
<evidence type="ECO:0008006" key="25">
    <source>
        <dbReference type="Google" id="ProtNLM"/>
    </source>
</evidence>
<keyword evidence="7" id="KW-0227">DNA damage</keyword>
<keyword evidence="6" id="KW-0479">Metal-binding</keyword>
<dbReference type="SUPFAM" id="SSF57889">
    <property type="entry name" value="Cysteine-rich domain"/>
    <property type="match status" value="1"/>
</dbReference>
<evidence type="ECO:0000256" key="9">
    <source>
        <dbReference type="ARBA" id="ARBA00022833"/>
    </source>
</evidence>
<name>A0A8T3DU37_9TELE</name>
<keyword evidence="9" id="KW-0862">Zinc</keyword>
<dbReference type="FunFam" id="3.30.40.10:FF:000282">
    <property type="entry name" value="General transcription factor IIH subunit"/>
    <property type="match status" value="1"/>
</dbReference>
<evidence type="ECO:0000256" key="19">
    <source>
        <dbReference type="SAM" id="Phobius"/>
    </source>
</evidence>
<dbReference type="PROSITE" id="PS51980">
    <property type="entry name" value="OCEL"/>
    <property type="match status" value="1"/>
</dbReference>
<evidence type="ECO:0000256" key="4">
    <source>
        <dbReference type="ARBA" id="ARBA00022553"/>
    </source>
</evidence>
<dbReference type="PROSITE" id="PS51225">
    <property type="entry name" value="MARVEL"/>
    <property type="match status" value="1"/>
</dbReference>
<dbReference type="GO" id="GO:0006351">
    <property type="term" value="P:DNA-templated transcription"/>
    <property type="evidence" value="ECO:0007669"/>
    <property type="project" value="InterPro"/>
</dbReference>
<dbReference type="GO" id="GO:0005675">
    <property type="term" value="C:transcription factor TFIIH holo complex"/>
    <property type="evidence" value="ECO:0007669"/>
    <property type="project" value="TreeGrafter"/>
</dbReference>
<dbReference type="SMART" id="SM00327">
    <property type="entry name" value="VWA"/>
    <property type="match status" value="1"/>
</dbReference>
<accession>A0A8T3DU37</accession>
<dbReference type="Gene3D" id="3.40.50.410">
    <property type="entry name" value="von Willebrand factor, type A domain"/>
    <property type="match status" value="1"/>
</dbReference>
<dbReference type="InterPro" id="IPR013083">
    <property type="entry name" value="Znf_RING/FYVE/PHD"/>
</dbReference>
<dbReference type="SMART" id="SM01047">
    <property type="entry name" value="C1_4"/>
    <property type="match status" value="1"/>
</dbReference>
<dbReference type="Pfam" id="PF07975">
    <property type="entry name" value="C1_4"/>
    <property type="match status" value="1"/>
</dbReference>
<comment type="subcellular location">
    <subcellularLocation>
        <location evidence="2">Membrane</location>
        <topology evidence="2">Multi-pass membrane protein</topology>
    </subcellularLocation>
    <subcellularLocation>
        <location evidence="1">Nucleus</location>
    </subcellularLocation>
</comment>
<keyword evidence="15" id="KW-0539">Nucleus</keyword>
<evidence type="ECO:0000256" key="1">
    <source>
        <dbReference type="ARBA" id="ARBA00004123"/>
    </source>
</evidence>
<dbReference type="SUPFAM" id="SSF144292">
    <property type="entry name" value="occludin/ELL-like"/>
    <property type="match status" value="1"/>
</dbReference>
<dbReference type="SUPFAM" id="SSF53300">
    <property type="entry name" value="vWA-like"/>
    <property type="match status" value="1"/>
</dbReference>
<dbReference type="OrthoDB" id="284275at2759"/>
<evidence type="ECO:0000313" key="23">
    <source>
        <dbReference type="EMBL" id="KAI1900441.1"/>
    </source>
</evidence>
<comment type="similarity">
    <text evidence="17">Belongs to the ELL/occludin family.</text>
</comment>